<accession>A0A368Q120</accession>
<name>A0A368Q120_SETIT</name>
<dbReference type="AlphaFoldDB" id="A0A368Q120"/>
<evidence type="ECO:0000313" key="1">
    <source>
        <dbReference type="EMBL" id="RCV11582.1"/>
    </source>
</evidence>
<gene>
    <name evidence="1" type="ORF">SETIT_2G197600v2</name>
</gene>
<sequence length="101" mass="11311">MSTGMSTGVEMEVEVPLPQLLLPFLRLRWVADADRAARRNTMSERAVRGELIRRDMMRRWCTASSRAHFPPLDVQHIGSALVGSGVRSVGVDWSNRMATTT</sequence>
<reference evidence="1" key="2">
    <citation type="submission" date="2015-07" db="EMBL/GenBank/DDBJ databases">
        <authorList>
            <person name="Noorani M."/>
        </authorList>
    </citation>
    <scope>NUCLEOTIDE SEQUENCE</scope>
    <source>
        <strain evidence="1">Yugu1</strain>
    </source>
</reference>
<protein>
    <submittedName>
        <fullName evidence="1">Uncharacterized protein</fullName>
    </submittedName>
</protein>
<organism evidence="1">
    <name type="scientific">Setaria italica</name>
    <name type="common">Foxtail millet</name>
    <name type="synonym">Panicum italicum</name>
    <dbReference type="NCBI Taxonomy" id="4555"/>
    <lineage>
        <taxon>Eukaryota</taxon>
        <taxon>Viridiplantae</taxon>
        <taxon>Streptophyta</taxon>
        <taxon>Embryophyta</taxon>
        <taxon>Tracheophyta</taxon>
        <taxon>Spermatophyta</taxon>
        <taxon>Magnoliopsida</taxon>
        <taxon>Liliopsida</taxon>
        <taxon>Poales</taxon>
        <taxon>Poaceae</taxon>
        <taxon>PACMAD clade</taxon>
        <taxon>Panicoideae</taxon>
        <taxon>Panicodae</taxon>
        <taxon>Paniceae</taxon>
        <taxon>Cenchrinae</taxon>
        <taxon>Setaria</taxon>
    </lineage>
</organism>
<proteinExistence type="predicted"/>
<reference evidence="1" key="1">
    <citation type="journal article" date="2012" name="Nat. Biotechnol.">
        <title>Reference genome sequence of the model plant Setaria.</title>
        <authorList>
            <person name="Bennetzen J.L."/>
            <person name="Schmutz J."/>
            <person name="Wang H."/>
            <person name="Percifield R."/>
            <person name="Hawkins J."/>
            <person name="Pontaroli A.C."/>
            <person name="Estep M."/>
            <person name="Feng L."/>
            <person name="Vaughn J.N."/>
            <person name="Grimwood J."/>
            <person name="Jenkins J."/>
            <person name="Barry K."/>
            <person name="Lindquist E."/>
            <person name="Hellsten U."/>
            <person name="Deshpande S."/>
            <person name="Wang X."/>
            <person name="Wu X."/>
            <person name="Mitros T."/>
            <person name="Triplett J."/>
            <person name="Yang X."/>
            <person name="Ye C.Y."/>
            <person name="Mauro-Herrera M."/>
            <person name="Wang L."/>
            <person name="Li P."/>
            <person name="Sharma M."/>
            <person name="Sharma R."/>
            <person name="Ronald P.C."/>
            <person name="Panaud O."/>
            <person name="Kellogg E.A."/>
            <person name="Brutnell T.P."/>
            <person name="Doust A.N."/>
            <person name="Tuskan G.A."/>
            <person name="Rokhsar D."/>
            <person name="Devos K.M."/>
        </authorList>
    </citation>
    <scope>NUCLEOTIDE SEQUENCE [LARGE SCALE GENOMIC DNA]</scope>
    <source>
        <strain evidence="1">Yugu1</strain>
    </source>
</reference>
<dbReference type="EMBL" id="CM003529">
    <property type="protein sequence ID" value="RCV11582.1"/>
    <property type="molecule type" value="Genomic_DNA"/>
</dbReference>